<evidence type="ECO:0000313" key="11">
    <source>
        <dbReference type="EMBL" id="CAH1270954.1"/>
    </source>
</evidence>
<feature type="compositionally biased region" description="Pro residues" evidence="8">
    <location>
        <begin position="657"/>
        <end position="667"/>
    </location>
</feature>
<feature type="domain" description="RING-type" evidence="9">
    <location>
        <begin position="682"/>
        <end position="717"/>
    </location>
</feature>
<dbReference type="PROSITE" id="PS50089">
    <property type="entry name" value="ZF_RING_2"/>
    <property type="match status" value="1"/>
</dbReference>
<dbReference type="SUPFAM" id="SSF52058">
    <property type="entry name" value="L domain-like"/>
    <property type="match status" value="1"/>
</dbReference>
<evidence type="ECO:0000256" key="3">
    <source>
        <dbReference type="ARBA" id="ARBA00022737"/>
    </source>
</evidence>
<dbReference type="CDD" id="cd16515">
    <property type="entry name" value="RING-HC_LRSAM1"/>
    <property type="match status" value="1"/>
</dbReference>
<dbReference type="SMART" id="SM00184">
    <property type="entry name" value="RING"/>
    <property type="match status" value="1"/>
</dbReference>
<dbReference type="AlphaFoldDB" id="A0A8K0F1V2"/>
<dbReference type="InterPro" id="IPR013083">
    <property type="entry name" value="Znf_RING/FYVE/PHD"/>
</dbReference>
<feature type="compositionally biased region" description="Basic and acidic residues" evidence="8">
    <location>
        <begin position="627"/>
        <end position="640"/>
    </location>
</feature>
<dbReference type="PROSITE" id="PS51450">
    <property type="entry name" value="LRR"/>
    <property type="match status" value="2"/>
</dbReference>
<accession>A0A8K0F1V2</accession>
<evidence type="ECO:0000256" key="5">
    <source>
        <dbReference type="ARBA" id="ARBA00022833"/>
    </source>
</evidence>
<evidence type="ECO:0000256" key="2">
    <source>
        <dbReference type="ARBA" id="ARBA00022723"/>
    </source>
</evidence>
<dbReference type="InterPro" id="IPR055414">
    <property type="entry name" value="LRR_R13L4/SHOC2-like"/>
</dbReference>
<evidence type="ECO:0000256" key="6">
    <source>
        <dbReference type="PROSITE-ProRule" id="PRU00175"/>
    </source>
</evidence>
<feature type="coiled-coil region" evidence="7">
    <location>
        <begin position="250"/>
        <end position="416"/>
    </location>
</feature>
<dbReference type="EMBL" id="OV696693">
    <property type="protein sequence ID" value="CAH1270954.1"/>
    <property type="molecule type" value="Genomic_DNA"/>
</dbReference>
<evidence type="ECO:0000259" key="10">
    <source>
        <dbReference type="PROSITE" id="PS50105"/>
    </source>
</evidence>
<proteinExistence type="predicted"/>
<evidence type="ECO:0000259" key="9">
    <source>
        <dbReference type="PROSITE" id="PS50089"/>
    </source>
</evidence>
<dbReference type="InterPro" id="IPR013761">
    <property type="entry name" value="SAM/pointed_sf"/>
</dbReference>
<keyword evidence="3" id="KW-0677">Repeat</keyword>
<dbReference type="InterPro" id="IPR001611">
    <property type="entry name" value="Leu-rich_rpt"/>
</dbReference>
<reference evidence="11" key="1">
    <citation type="submission" date="2022-01" db="EMBL/GenBank/DDBJ databases">
        <authorList>
            <person name="Braso-Vives M."/>
        </authorList>
    </citation>
    <scope>NUCLEOTIDE SEQUENCE</scope>
</reference>
<dbReference type="SUPFAM" id="SSF47769">
    <property type="entry name" value="SAM/Pointed domain"/>
    <property type="match status" value="1"/>
</dbReference>
<dbReference type="GO" id="GO:0008270">
    <property type="term" value="F:zinc ion binding"/>
    <property type="evidence" value="ECO:0007669"/>
    <property type="project" value="UniProtKB-KW"/>
</dbReference>
<dbReference type="InterPro" id="IPR001660">
    <property type="entry name" value="SAM"/>
</dbReference>
<evidence type="ECO:0000256" key="7">
    <source>
        <dbReference type="SAM" id="Coils"/>
    </source>
</evidence>
<dbReference type="GO" id="GO:0005737">
    <property type="term" value="C:cytoplasm"/>
    <property type="evidence" value="ECO:0007669"/>
    <property type="project" value="TreeGrafter"/>
</dbReference>
<dbReference type="Gene3D" id="1.10.150.50">
    <property type="entry name" value="Transcription Factor, Ets-1"/>
    <property type="match status" value="1"/>
</dbReference>
<dbReference type="Gene3D" id="3.80.10.10">
    <property type="entry name" value="Ribonuclease Inhibitor"/>
    <property type="match status" value="1"/>
</dbReference>
<keyword evidence="2" id="KW-0479">Metal-binding</keyword>
<feature type="coiled-coil region" evidence="7">
    <location>
        <begin position="505"/>
        <end position="543"/>
    </location>
</feature>
<dbReference type="InterPro" id="IPR032675">
    <property type="entry name" value="LRR_dom_sf"/>
</dbReference>
<dbReference type="InterPro" id="IPR050216">
    <property type="entry name" value="LRR_domain-containing"/>
</dbReference>
<dbReference type="InterPro" id="IPR001841">
    <property type="entry name" value="Znf_RING"/>
</dbReference>
<dbReference type="PANTHER" id="PTHR48051:SF47">
    <property type="entry name" value="LEUCINE RICH REPEAT AND STERILE ALPHA MOTIF CONTAINING 1"/>
    <property type="match status" value="1"/>
</dbReference>
<dbReference type="SMART" id="SM00454">
    <property type="entry name" value="SAM"/>
    <property type="match status" value="1"/>
</dbReference>
<evidence type="ECO:0000313" key="12">
    <source>
        <dbReference type="Proteomes" id="UP000838412"/>
    </source>
</evidence>
<feature type="region of interest" description="Disordered" evidence="8">
    <location>
        <begin position="1"/>
        <end position="30"/>
    </location>
</feature>
<dbReference type="SMART" id="SM00369">
    <property type="entry name" value="LRR_TYP"/>
    <property type="match status" value="3"/>
</dbReference>
<feature type="compositionally biased region" description="Low complexity" evidence="8">
    <location>
        <begin position="641"/>
        <end position="656"/>
    </location>
</feature>
<dbReference type="InterPro" id="IPR003591">
    <property type="entry name" value="Leu-rich_rpt_typical-subtyp"/>
</dbReference>
<dbReference type="OrthoDB" id="1711136at2759"/>
<dbReference type="Pfam" id="PF23598">
    <property type="entry name" value="LRR_14"/>
    <property type="match status" value="1"/>
</dbReference>
<dbReference type="PROSITE" id="PS50105">
    <property type="entry name" value="SAM_DOMAIN"/>
    <property type="match status" value="1"/>
</dbReference>
<sequence length="730" mass="82735">MPLFGPKQSKEGKRRMEHKMTLAKSSPEPSYDLSDCELTEVPSGVYTLCKVLQKEVLLLHSNFLTSLRGGGLLKDLCALRVLDLHQNRLSSLPDDIGELATLQVLNLENNKLTGLPEAVSQLQALQTLNCRENRLTDVHSAIGNMKSLRTLDLSKNRVSVLPKQLCRIKTLESLLVDVKQMVYPPAELCEGGTAEIMKALCAASGEVYTPPTHHLLPVLDAGTRSGSTPMDTDKHLLLQQEYDKSLQESFLNYEKLKEQKRREHVELEAQLQAGHQEQMVMFSQASQARQNIITVMAQEQDKMDGELTDLQNRKEQEKQRLVQSLQIAEQSAAKLVRYLMETNEKARKTEALLEAMERERIEMEETVTSLHLEHENLRKKEVLAAMSQMLAENYNFEQLRQQYEATRDAVARHAQDSVSNDSDRIEVLLDGKQQNQTALVHRMAQEEEFQKKAFEALQLEKDIKHSRVTGQIALIEQELVQLTVVEMEKKALRMDVEQEVLCQKRTALTALLVQLLEEKQNREQELKKRLVEMESRRQAEQEDYWLILYQRLLDRKPQQLVNKEAQVDVDVLKLLNCVGAEDYIPVFACHHIFTMEQLCQMSNRDLQQIGMHQFGLRQEIMTAAKKWQEEGKKKVPDKQDSPTVSTPVPGSSAEAPPVAPPEPPAVPTAPARDTLARVITECVVCMEQNSSVLFLNCGHVCCCAGCAGNLEQCPLCRGDIIQRVILVSVE</sequence>
<gene>
    <name evidence="11" type="primary">LRSAM1</name>
    <name evidence="11" type="ORF">BLAG_LOCUS23106</name>
</gene>
<dbReference type="SUPFAM" id="SSF57850">
    <property type="entry name" value="RING/U-box"/>
    <property type="match status" value="1"/>
</dbReference>
<feature type="region of interest" description="Disordered" evidence="8">
    <location>
        <begin position="627"/>
        <end position="669"/>
    </location>
</feature>
<dbReference type="Gene3D" id="3.30.40.10">
    <property type="entry name" value="Zinc/RING finger domain, C3HC4 (zinc finger)"/>
    <property type="match status" value="1"/>
</dbReference>
<dbReference type="PANTHER" id="PTHR48051">
    <property type="match status" value="1"/>
</dbReference>
<protein>
    <submittedName>
        <fullName evidence="11">LRSAM1 protein</fullName>
    </submittedName>
</protein>
<keyword evidence="1" id="KW-0433">Leucine-rich repeat</keyword>
<evidence type="ECO:0000256" key="1">
    <source>
        <dbReference type="ARBA" id="ARBA00022614"/>
    </source>
</evidence>
<feature type="domain" description="SAM" evidence="10">
    <location>
        <begin position="570"/>
        <end position="630"/>
    </location>
</feature>
<keyword evidence="5" id="KW-0862">Zinc</keyword>
<evidence type="ECO:0000256" key="8">
    <source>
        <dbReference type="SAM" id="MobiDB-lite"/>
    </source>
</evidence>
<dbReference type="Proteomes" id="UP000838412">
    <property type="component" value="Chromosome 8"/>
</dbReference>
<evidence type="ECO:0000256" key="4">
    <source>
        <dbReference type="ARBA" id="ARBA00022771"/>
    </source>
</evidence>
<keyword evidence="4 6" id="KW-0863">Zinc-finger</keyword>
<dbReference type="Pfam" id="PF07647">
    <property type="entry name" value="SAM_2"/>
    <property type="match status" value="1"/>
</dbReference>
<keyword evidence="7" id="KW-0175">Coiled coil</keyword>
<name>A0A8K0F1V2_BRALA</name>
<dbReference type="Pfam" id="PF13920">
    <property type="entry name" value="zf-C3HC4_3"/>
    <property type="match status" value="1"/>
</dbReference>
<keyword evidence="12" id="KW-1185">Reference proteome</keyword>
<organism evidence="11 12">
    <name type="scientific">Branchiostoma lanceolatum</name>
    <name type="common">Common lancelet</name>
    <name type="synonym">Amphioxus lanceolatum</name>
    <dbReference type="NCBI Taxonomy" id="7740"/>
    <lineage>
        <taxon>Eukaryota</taxon>
        <taxon>Metazoa</taxon>
        <taxon>Chordata</taxon>
        <taxon>Cephalochordata</taxon>
        <taxon>Leptocardii</taxon>
        <taxon>Amphioxiformes</taxon>
        <taxon>Branchiostomatidae</taxon>
        <taxon>Branchiostoma</taxon>
    </lineage>
</organism>